<feature type="compositionally biased region" description="Low complexity" evidence="2">
    <location>
        <begin position="36"/>
        <end position="53"/>
    </location>
</feature>
<organism evidence="3 4">
    <name type="scientific">Brassica cretica</name>
    <name type="common">Mustard</name>
    <dbReference type="NCBI Taxonomy" id="69181"/>
    <lineage>
        <taxon>Eukaryota</taxon>
        <taxon>Viridiplantae</taxon>
        <taxon>Streptophyta</taxon>
        <taxon>Embryophyta</taxon>
        <taxon>Tracheophyta</taxon>
        <taxon>Spermatophyta</taxon>
        <taxon>Magnoliopsida</taxon>
        <taxon>eudicotyledons</taxon>
        <taxon>Gunneridae</taxon>
        <taxon>Pentapetalae</taxon>
        <taxon>rosids</taxon>
        <taxon>malvids</taxon>
        <taxon>Brassicales</taxon>
        <taxon>Brassicaceae</taxon>
        <taxon>Brassiceae</taxon>
        <taxon>Brassica</taxon>
    </lineage>
</organism>
<proteinExistence type="predicted"/>
<dbReference type="EMBL" id="QGKW02000007">
    <property type="protein sequence ID" value="KAF2617956.1"/>
    <property type="molecule type" value="Genomic_DNA"/>
</dbReference>
<reference evidence="3" key="1">
    <citation type="submission" date="2019-12" db="EMBL/GenBank/DDBJ databases">
        <title>Genome sequencing and annotation of Brassica cretica.</title>
        <authorList>
            <person name="Studholme D.J."/>
            <person name="Sarris P.F."/>
        </authorList>
    </citation>
    <scope>NUCLEOTIDE SEQUENCE</scope>
    <source>
        <strain evidence="3">PFS-001/15</strain>
        <tissue evidence="3">Leaf</tissue>
    </source>
</reference>
<evidence type="ECO:0000256" key="1">
    <source>
        <dbReference type="SAM" id="Coils"/>
    </source>
</evidence>
<evidence type="ECO:0000256" key="2">
    <source>
        <dbReference type="SAM" id="MobiDB-lite"/>
    </source>
</evidence>
<comment type="caution">
    <text evidence="3">The sequence shown here is derived from an EMBL/GenBank/DDBJ whole genome shotgun (WGS) entry which is preliminary data.</text>
</comment>
<name>A0A8S9MKK3_BRACR</name>
<dbReference type="AlphaFoldDB" id="A0A8S9MKK3"/>
<dbReference type="Proteomes" id="UP000712281">
    <property type="component" value="Unassembled WGS sequence"/>
</dbReference>
<evidence type="ECO:0000313" key="4">
    <source>
        <dbReference type="Proteomes" id="UP000712281"/>
    </source>
</evidence>
<accession>A0A8S9MKK3</accession>
<protein>
    <submittedName>
        <fullName evidence="3">Uncharacterized protein</fullName>
    </submittedName>
</protein>
<sequence>MLQSRLCLATLLLHEPRSDDAPAPVRLRRPRAQGRSHSGSNSHASASSQEQNSVPIAPTQALVPAAQPEPGVMSVELLVQQTGRHHLPILHPLPEGDTTWFNKSHNGISKSINQMMYSMLKTGYKTYSKVPAADRELWFRQFANPLIRDCIDLVESQKQEYLASQPLSDDGSSASTSLSRVRVNEMVEEAVPKKKGRLVGLARRASSCLSSSQTPYVDPMIMEELQKKDDRIVALEFQNATILAQMAQQHAQIAEHKAEVAEAKRMNLDIMEKMRRLFPAEFSD</sequence>
<feature type="region of interest" description="Disordered" evidence="2">
    <location>
        <begin position="30"/>
        <end position="53"/>
    </location>
</feature>
<feature type="coiled-coil region" evidence="1">
    <location>
        <begin position="244"/>
        <end position="273"/>
    </location>
</feature>
<keyword evidence="1" id="KW-0175">Coiled coil</keyword>
<evidence type="ECO:0000313" key="3">
    <source>
        <dbReference type="EMBL" id="KAF2617956.1"/>
    </source>
</evidence>
<gene>
    <name evidence="3" type="ORF">F2Q68_00040494</name>
</gene>